<keyword evidence="12" id="KW-0732">Signal</keyword>
<evidence type="ECO:0000256" key="5">
    <source>
        <dbReference type="ARBA" id="ARBA00022801"/>
    </source>
</evidence>
<feature type="binding site" evidence="10">
    <location>
        <begin position="470"/>
        <end position="471"/>
    </location>
    <ligand>
        <name>L-glutamate</name>
        <dbReference type="ChEBI" id="CHEBI:29985"/>
    </ligand>
</feature>
<evidence type="ECO:0000256" key="8">
    <source>
        <dbReference type="ARBA" id="ARBA00047417"/>
    </source>
</evidence>
<evidence type="ECO:0000256" key="3">
    <source>
        <dbReference type="ARBA" id="ARBA00009381"/>
    </source>
</evidence>
<protein>
    <recommendedName>
        <fullName evidence="11">Glutathione hydrolase proenzyme</fullName>
        <ecNumber evidence="11">2.3.2.2</ecNumber>
        <ecNumber evidence="11">3.4.19.13</ecNumber>
    </recommendedName>
    <component>
        <recommendedName>
            <fullName evidence="11">Glutathione hydrolase large chain</fullName>
        </recommendedName>
    </component>
    <component>
        <recommendedName>
            <fullName evidence="11">Glutathione hydrolase small chain</fullName>
        </recommendedName>
    </component>
</protein>
<feature type="binding site" evidence="10">
    <location>
        <position position="492"/>
    </location>
    <ligand>
        <name>L-glutamate</name>
        <dbReference type="ChEBI" id="CHEBI:29985"/>
    </ligand>
</feature>
<keyword evidence="4 11" id="KW-0808">Transferase</keyword>
<dbReference type="GO" id="GO:0006750">
    <property type="term" value="P:glutathione biosynthetic process"/>
    <property type="evidence" value="ECO:0007669"/>
    <property type="project" value="UniProtKB-KW"/>
</dbReference>
<keyword evidence="14" id="KW-1185">Reference proteome</keyword>
<sequence>MNKISLRRAPLALAVMALLGASSAAFAQAGVSSRALDSTAPPTTRAALAKAEPVLAKHAMVVSAQHLASEVGVQILKDGGNAIDAAVAVGYALAVVHPCCGNIGGGGFMMVHLADGKNLFLDFREKAPGKASPTMFQDDNGTVIKPRSTQTYQAVGIPGTVMGLEAARVKYGTMSRKQLMQPAIDLARKGYELQQGDINILHTRSDDFAKHPNVAKIFLNNGKPYQVGDTLKQPQLAKTLSLIEKDGPKAFYRGPIAHQLVMASIEHGGLLSMQDFADYSVQWDEPVSCKYRDYTIVSTPPPSSGGVTVCETLQILDPYPLEKWGYGSVQSVHTIAEAERRAFADRNTYLGDPAFVKNPIATLLSADHAEALRSTIEDDKATPSSEIKGNLATDEGQHTTHFSIVDAKGNAVSVTFTINYLFGIGQIAGDTGFFLNNEMDDFTSKPGVPNSFGLVQGKANQIEPGKRPLSSMSPTLVMRDGKLWMVTGSPGGSTIITTVLQSFLNVAAFGMNMQQSVNAPRMHMQWLPDVIMTEPGLLTPAVKAQLEDMGHHFHERSSWGADEAILINPQTGMLEGANDRRRPSGLAAGY</sequence>
<gene>
    <name evidence="13" type="primary">ggt</name>
    <name evidence="13" type="ORF">G7Y82_08070</name>
</gene>
<evidence type="ECO:0000256" key="10">
    <source>
        <dbReference type="PIRSR" id="PIRSR600101-2"/>
    </source>
</evidence>
<dbReference type="InterPro" id="IPR000101">
    <property type="entry name" value="GGT_peptidase"/>
</dbReference>
<dbReference type="PANTHER" id="PTHR43199">
    <property type="entry name" value="GLUTATHIONE HYDROLASE"/>
    <property type="match status" value="1"/>
</dbReference>
<evidence type="ECO:0000256" key="12">
    <source>
        <dbReference type="SAM" id="SignalP"/>
    </source>
</evidence>
<dbReference type="SUPFAM" id="SSF56235">
    <property type="entry name" value="N-terminal nucleophile aminohydrolases (Ntn hydrolases)"/>
    <property type="match status" value="1"/>
</dbReference>
<feature type="binding site" evidence="10">
    <location>
        <begin position="417"/>
        <end position="419"/>
    </location>
    <ligand>
        <name>L-glutamate</name>
        <dbReference type="ChEBI" id="CHEBI:29985"/>
    </ligand>
</feature>
<dbReference type="EMBL" id="JAAVXB010000003">
    <property type="protein sequence ID" value="NKF22272.1"/>
    <property type="molecule type" value="Genomic_DNA"/>
</dbReference>
<accession>A0A969W8C4</accession>
<proteinExistence type="inferred from homology"/>
<dbReference type="EC" id="3.4.19.13" evidence="11"/>
<comment type="caution">
    <text evidence="13">The sequence shown here is derived from an EMBL/GenBank/DDBJ whole genome shotgun (WGS) entry which is preliminary data.</text>
</comment>
<organism evidence="13 14">
    <name type="scientific">Solimonas marina</name>
    <dbReference type="NCBI Taxonomy" id="2714601"/>
    <lineage>
        <taxon>Bacteria</taxon>
        <taxon>Pseudomonadati</taxon>
        <taxon>Pseudomonadota</taxon>
        <taxon>Gammaproteobacteria</taxon>
        <taxon>Nevskiales</taxon>
        <taxon>Nevskiaceae</taxon>
        <taxon>Solimonas</taxon>
    </lineage>
</organism>
<evidence type="ECO:0000256" key="9">
    <source>
        <dbReference type="PIRSR" id="PIRSR600101-1"/>
    </source>
</evidence>
<feature type="binding site" evidence="10">
    <location>
        <position position="124"/>
    </location>
    <ligand>
        <name>L-glutamate</name>
        <dbReference type="ChEBI" id="CHEBI:29985"/>
    </ligand>
</feature>
<dbReference type="Gene3D" id="1.10.246.130">
    <property type="match status" value="1"/>
</dbReference>
<dbReference type="PROSITE" id="PS00462">
    <property type="entry name" value="G_GLU_TRANSPEPTIDASE"/>
    <property type="match status" value="1"/>
</dbReference>
<evidence type="ECO:0000256" key="1">
    <source>
        <dbReference type="ARBA" id="ARBA00001049"/>
    </source>
</evidence>
<dbReference type="PANTHER" id="PTHR43199:SF1">
    <property type="entry name" value="GLUTATHIONE HYDROLASE PROENZYME"/>
    <property type="match status" value="1"/>
</dbReference>
<dbReference type="Gene3D" id="3.60.20.40">
    <property type="match status" value="1"/>
</dbReference>
<comment type="catalytic activity">
    <reaction evidence="8 11">
        <text>an N-terminal (5-L-glutamyl)-[peptide] + an alpha-amino acid = 5-L-glutamyl amino acid + an N-terminal L-alpha-aminoacyl-[peptide]</text>
        <dbReference type="Rhea" id="RHEA:23904"/>
        <dbReference type="Rhea" id="RHEA-COMP:9780"/>
        <dbReference type="Rhea" id="RHEA-COMP:9795"/>
        <dbReference type="ChEBI" id="CHEBI:77644"/>
        <dbReference type="ChEBI" id="CHEBI:78597"/>
        <dbReference type="ChEBI" id="CHEBI:78599"/>
        <dbReference type="ChEBI" id="CHEBI:78608"/>
        <dbReference type="EC" id="2.3.2.2"/>
    </reaction>
</comment>
<comment type="pathway">
    <text evidence="11">Sulfur metabolism; glutathione metabolism.</text>
</comment>
<dbReference type="GO" id="GO:0103068">
    <property type="term" value="F:leukotriene C4 gamma-glutamyl transferase activity"/>
    <property type="evidence" value="ECO:0007669"/>
    <property type="project" value="UniProtKB-EC"/>
</dbReference>
<comment type="catalytic activity">
    <reaction evidence="2 11">
        <text>glutathione + H2O = L-cysteinylglycine + L-glutamate</text>
        <dbReference type="Rhea" id="RHEA:28807"/>
        <dbReference type="ChEBI" id="CHEBI:15377"/>
        <dbReference type="ChEBI" id="CHEBI:29985"/>
        <dbReference type="ChEBI" id="CHEBI:57925"/>
        <dbReference type="ChEBI" id="CHEBI:61694"/>
        <dbReference type="EC" id="3.4.19.13"/>
    </reaction>
</comment>
<keyword evidence="7 11" id="KW-0012">Acyltransferase</keyword>
<evidence type="ECO:0000313" key="13">
    <source>
        <dbReference type="EMBL" id="NKF22272.1"/>
    </source>
</evidence>
<evidence type="ECO:0000256" key="2">
    <source>
        <dbReference type="ARBA" id="ARBA00001089"/>
    </source>
</evidence>
<dbReference type="InterPro" id="IPR043137">
    <property type="entry name" value="GGT_ssub_C"/>
</dbReference>
<evidence type="ECO:0000256" key="11">
    <source>
        <dbReference type="RuleBase" id="RU368036"/>
    </source>
</evidence>
<dbReference type="InterPro" id="IPR051792">
    <property type="entry name" value="GGT_bact"/>
</dbReference>
<comment type="PTM">
    <text evidence="11">Cleaved by autocatalysis into a large and a small subunit.</text>
</comment>
<comment type="similarity">
    <text evidence="3 11">Belongs to the gamma-glutamyltransferase family.</text>
</comment>
<feature type="chain" id="PRO_5037605767" description="Glutathione hydrolase proenzyme" evidence="12">
    <location>
        <begin position="28"/>
        <end position="590"/>
    </location>
</feature>
<feature type="active site" description="Nucleophile" evidence="9">
    <location>
        <position position="399"/>
    </location>
</feature>
<keyword evidence="11" id="KW-0317">Glutathione biosynthesis</keyword>
<keyword evidence="6 11" id="KW-0865">Zymogen</keyword>
<evidence type="ECO:0000256" key="6">
    <source>
        <dbReference type="ARBA" id="ARBA00023145"/>
    </source>
</evidence>
<comment type="catalytic activity">
    <reaction evidence="1 11">
        <text>an S-substituted glutathione + H2O = an S-substituted L-cysteinylglycine + L-glutamate</text>
        <dbReference type="Rhea" id="RHEA:59468"/>
        <dbReference type="ChEBI" id="CHEBI:15377"/>
        <dbReference type="ChEBI" id="CHEBI:29985"/>
        <dbReference type="ChEBI" id="CHEBI:90779"/>
        <dbReference type="ChEBI" id="CHEBI:143103"/>
        <dbReference type="EC" id="3.4.19.13"/>
    </reaction>
</comment>
<dbReference type="Proteomes" id="UP000653472">
    <property type="component" value="Unassembled WGS sequence"/>
</dbReference>
<feature type="signal peptide" evidence="12">
    <location>
        <begin position="1"/>
        <end position="27"/>
    </location>
</feature>
<reference evidence="13" key="1">
    <citation type="submission" date="2020-03" db="EMBL/GenBank/DDBJ databases">
        <title>Solimonas marina sp. nov., isolated from deep seawater of the Pacific Ocean.</title>
        <authorList>
            <person name="Liu X."/>
            <person name="Lai Q."/>
            <person name="Sun F."/>
            <person name="Gai Y."/>
            <person name="Li G."/>
            <person name="Shao Z."/>
        </authorList>
    </citation>
    <scope>NUCLEOTIDE SEQUENCE</scope>
    <source>
        <strain evidence="13">C16B3</strain>
    </source>
</reference>
<name>A0A969W8C4_9GAMM</name>
<feature type="binding site" evidence="10">
    <location>
        <position position="441"/>
    </location>
    <ligand>
        <name>L-glutamate</name>
        <dbReference type="ChEBI" id="CHEBI:29985"/>
    </ligand>
</feature>
<dbReference type="AlphaFoldDB" id="A0A969W8C4"/>
<dbReference type="InterPro" id="IPR029055">
    <property type="entry name" value="Ntn_hydrolases_N"/>
</dbReference>
<dbReference type="Pfam" id="PF01019">
    <property type="entry name" value="G_glu_transpept"/>
    <property type="match status" value="1"/>
</dbReference>
<evidence type="ECO:0000256" key="4">
    <source>
        <dbReference type="ARBA" id="ARBA00022679"/>
    </source>
</evidence>
<keyword evidence="5 11" id="KW-0378">Hydrolase</keyword>
<comment type="subunit">
    <text evidence="11">This enzyme consists of two polypeptide chains, which are synthesized in precursor form from a single polypeptide.</text>
</comment>
<dbReference type="GO" id="GO:0036374">
    <property type="term" value="F:glutathione hydrolase activity"/>
    <property type="evidence" value="ECO:0007669"/>
    <property type="project" value="UniProtKB-UniRule"/>
</dbReference>
<dbReference type="InterPro" id="IPR055262">
    <property type="entry name" value="GGT_CS"/>
</dbReference>
<dbReference type="GO" id="GO:0006751">
    <property type="term" value="P:glutathione catabolic process"/>
    <property type="evidence" value="ECO:0007669"/>
    <property type="project" value="UniProtKB-UniRule"/>
</dbReference>
<dbReference type="PRINTS" id="PR01210">
    <property type="entry name" value="GGTRANSPTASE"/>
</dbReference>
<dbReference type="EC" id="2.3.2.2" evidence="11"/>
<evidence type="ECO:0000313" key="14">
    <source>
        <dbReference type="Proteomes" id="UP000653472"/>
    </source>
</evidence>
<dbReference type="InterPro" id="IPR043138">
    <property type="entry name" value="GGT_lsub"/>
</dbReference>
<evidence type="ECO:0000256" key="7">
    <source>
        <dbReference type="ARBA" id="ARBA00023315"/>
    </source>
</evidence>
<dbReference type="NCBIfam" id="TIGR00066">
    <property type="entry name" value="g_glut_trans"/>
    <property type="match status" value="1"/>
</dbReference>